<dbReference type="AlphaFoldDB" id="A0A495PZD9"/>
<organism evidence="1 2">
    <name type="scientific">Gillisia mitskevichiae</name>
    <dbReference type="NCBI Taxonomy" id="270921"/>
    <lineage>
        <taxon>Bacteria</taxon>
        <taxon>Pseudomonadati</taxon>
        <taxon>Bacteroidota</taxon>
        <taxon>Flavobacteriia</taxon>
        <taxon>Flavobacteriales</taxon>
        <taxon>Flavobacteriaceae</taxon>
        <taxon>Gillisia</taxon>
    </lineage>
</organism>
<name>A0A495PZD9_9FLAO</name>
<dbReference type="OrthoDB" id="1191002at2"/>
<evidence type="ECO:0000313" key="1">
    <source>
        <dbReference type="EMBL" id="RKS55898.1"/>
    </source>
</evidence>
<comment type="caution">
    <text evidence="1">The sequence shown here is derived from an EMBL/GenBank/DDBJ whole genome shotgun (WGS) entry which is preliminary data.</text>
</comment>
<dbReference type="EMBL" id="RBLG01000001">
    <property type="protein sequence ID" value="RKS55898.1"/>
    <property type="molecule type" value="Genomic_DNA"/>
</dbReference>
<reference evidence="1 2" key="1">
    <citation type="submission" date="2018-10" db="EMBL/GenBank/DDBJ databases">
        <title>Genomic Encyclopedia of Archaeal and Bacterial Type Strains, Phase II (KMG-II): from individual species to whole genera.</title>
        <authorList>
            <person name="Goeker M."/>
        </authorList>
    </citation>
    <scope>NUCLEOTIDE SEQUENCE [LARGE SCALE GENOMIC DNA]</scope>
    <source>
        <strain evidence="1 2">DSM 19839</strain>
    </source>
</reference>
<sequence length="158" mass="18027">MRKTLLLLIFPILVCCKNFETKKISSEEVLNQESKSLNWREVDEYPAFENCKSITDLTQARSCFEATVANSIYAYLAKQQPIVTQSIDDTLFLYLEISKSGKPVVDSIRVDSMVTYQLPELDNWVRQSVDSLPKIYPAIKRGIPVSSVFKMPILIKAE</sequence>
<dbReference type="RefSeq" id="WP_121344645.1">
    <property type="nucleotide sequence ID" value="NZ_RBLG01000001.1"/>
</dbReference>
<keyword evidence="2" id="KW-1185">Reference proteome</keyword>
<evidence type="ECO:0000313" key="2">
    <source>
        <dbReference type="Proteomes" id="UP000276282"/>
    </source>
</evidence>
<gene>
    <name evidence="1" type="ORF">BC962_0872</name>
</gene>
<accession>A0A495PZD9</accession>
<proteinExistence type="predicted"/>
<dbReference type="Proteomes" id="UP000276282">
    <property type="component" value="Unassembled WGS sequence"/>
</dbReference>
<protein>
    <recommendedName>
        <fullName evidence="3">TonB-like protein</fullName>
    </recommendedName>
</protein>
<evidence type="ECO:0008006" key="3">
    <source>
        <dbReference type="Google" id="ProtNLM"/>
    </source>
</evidence>